<feature type="transmembrane region" description="Helical" evidence="1">
    <location>
        <begin position="6"/>
        <end position="23"/>
    </location>
</feature>
<dbReference type="PANTHER" id="PTHR22911:SF137">
    <property type="entry name" value="SOLUTE CARRIER FAMILY 35 MEMBER G2-RELATED"/>
    <property type="match status" value="1"/>
</dbReference>
<feature type="transmembrane region" description="Helical" evidence="1">
    <location>
        <begin position="183"/>
        <end position="200"/>
    </location>
</feature>
<keyword evidence="1" id="KW-1133">Transmembrane helix</keyword>
<feature type="transmembrane region" description="Helical" evidence="1">
    <location>
        <begin position="62"/>
        <end position="82"/>
    </location>
</feature>
<feature type="transmembrane region" description="Helical" evidence="1">
    <location>
        <begin position="247"/>
        <end position="268"/>
    </location>
</feature>
<name>A0A9W6LM16_9FUSO</name>
<keyword evidence="4" id="KW-1185">Reference proteome</keyword>
<evidence type="ECO:0000259" key="2">
    <source>
        <dbReference type="Pfam" id="PF00892"/>
    </source>
</evidence>
<evidence type="ECO:0000313" key="3">
    <source>
        <dbReference type="EMBL" id="GLI55309.1"/>
    </source>
</evidence>
<dbReference type="GO" id="GO:0016020">
    <property type="term" value="C:membrane"/>
    <property type="evidence" value="ECO:0007669"/>
    <property type="project" value="InterPro"/>
</dbReference>
<feature type="domain" description="EamA" evidence="2">
    <location>
        <begin position="153"/>
        <end position="291"/>
    </location>
</feature>
<keyword evidence="1" id="KW-0472">Membrane</keyword>
<feature type="transmembrane region" description="Helical" evidence="1">
    <location>
        <begin position="221"/>
        <end position="241"/>
    </location>
</feature>
<dbReference type="RefSeq" id="WP_281833667.1">
    <property type="nucleotide sequence ID" value="NZ_BSDY01000003.1"/>
</dbReference>
<dbReference type="Pfam" id="PF00892">
    <property type="entry name" value="EamA"/>
    <property type="match status" value="2"/>
</dbReference>
<sequence length="292" mass="30641">MGEVAALGAALGMVVCSISFEAAGKKVGSLTVNIMRLLMGFGFLSITALYTRGMPLPLDASMRSYTFLGISGFIGMFLGDLFMFEAFVVLGARITTLIMTLVPVVTALSAWLILGETLSPREILAVLLTVGGIFLVMYTKGSGGGREKSFPLRGILCAAGGVLGQALGMVFSKMGVESYDPIAATQIRIVVAIVAFILLITFRRRWGEVADGLKNRGAMKWIGVGSFFGPFLGVTAMLIALKNASAGIVSTISSTSPVLVIPFSVMIFKDRVSPAEVAGAVISVGGVSLFFL</sequence>
<dbReference type="PANTHER" id="PTHR22911">
    <property type="entry name" value="ACYL-MALONYL CONDENSING ENZYME-RELATED"/>
    <property type="match status" value="1"/>
</dbReference>
<accession>A0A9W6LM16</accession>
<comment type="caution">
    <text evidence="3">The sequence shown here is derived from an EMBL/GenBank/DDBJ whole genome shotgun (WGS) entry which is preliminary data.</text>
</comment>
<proteinExistence type="predicted"/>
<feature type="domain" description="EamA" evidence="2">
    <location>
        <begin position="2"/>
        <end position="137"/>
    </location>
</feature>
<feature type="transmembrane region" description="Helical" evidence="1">
    <location>
        <begin position="150"/>
        <end position="171"/>
    </location>
</feature>
<dbReference type="AlphaFoldDB" id="A0A9W6LM16"/>
<dbReference type="SUPFAM" id="SSF103481">
    <property type="entry name" value="Multidrug resistance efflux transporter EmrE"/>
    <property type="match status" value="2"/>
</dbReference>
<gene>
    <name evidence="3" type="ORF">PM10SUCC1_08230</name>
</gene>
<dbReference type="Gene3D" id="1.10.3730.20">
    <property type="match status" value="1"/>
</dbReference>
<organism evidence="3 4">
    <name type="scientific">Propionigenium maris DSM 9537</name>
    <dbReference type="NCBI Taxonomy" id="1123000"/>
    <lineage>
        <taxon>Bacteria</taxon>
        <taxon>Fusobacteriati</taxon>
        <taxon>Fusobacteriota</taxon>
        <taxon>Fusobacteriia</taxon>
        <taxon>Fusobacteriales</taxon>
        <taxon>Fusobacteriaceae</taxon>
        <taxon>Propionigenium</taxon>
    </lineage>
</organism>
<protein>
    <recommendedName>
        <fullName evidence="2">EamA domain-containing protein</fullName>
    </recommendedName>
</protein>
<evidence type="ECO:0000313" key="4">
    <source>
        <dbReference type="Proteomes" id="UP001144471"/>
    </source>
</evidence>
<dbReference type="Proteomes" id="UP001144471">
    <property type="component" value="Unassembled WGS sequence"/>
</dbReference>
<dbReference type="InterPro" id="IPR037185">
    <property type="entry name" value="EmrE-like"/>
</dbReference>
<feature type="transmembrane region" description="Helical" evidence="1">
    <location>
        <begin position="30"/>
        <end position="50"/>
    </location>
</feature>
<dbReference type="EMBL" id="BSDY01000003">
    <property type="protein sequence ID" value="GLI55309.1"/>
    <property type="molecule type" value="Genomic_DNA"/>
</dbReference>
<evidence type="ECO:0000256" key="1">
    <source>
        <dbReference type="SAM" id="Phobius"/>
    </source>
</evidence>
<dbReference type="InterPro" id="IPR000620">
    <property type="entry name" value="EamA_dom"/>
</dbReference>
<feature type="transmembrane region" description="Helical" evidence="1">
    <location>
        <begin position="94"/>
        <end position="114"/>
    </location>
</feature>
<reference evidence="3" key="1">
    <citation type="submission" date="2022-12" db="EMBL/GenBank/DDBJ databases">
        <title>Reference genome sequencing for broad-spectrum identification of bacterial and archaeal isolates by mass spectrometry.</title>
        <authorList>
            <person name="Sekiguchi Y."/>
            <person name="Tourlousse D.M."/>
        </authorList>
    </citation>
    <scope>NUCLEOTIDE SEQUENCE</scope>
    <source>
        <strain evidence="3">10succ1</strain>
    </source>
</reference>
<feature type="transmembrane region" description="Helical" evidence="1">
    <location>
        <begin position="120"/>
        <end position="138"/>
    </location>
</feature>
<keyword evidence="1" id="KW-0812">Transmembrane</keyword>